<dbReference type="InterPro" id="IPR011990">
    <property type="entry name" value="TPR-like_helical_dom_sf"/>
</dbReference>
<reference evidence="6" key="1">
    <citation type="submission" date="2022-10" db="EMBL/GenBank/DDBJ databases">
        <title>Luteolibacter sp. GHJ8, whole genome shotgun sequencing project.</title>
        <authorList>
            <person name="Zhao G."/>
            <person name="Shen L."/>
        </authorList>
    </citation>
    <scope>NUCLEOTIDE SEQUENCE</scope>
    <source>
        <strain evidence="6">GHJ8</strain>
    </source>
</reference>
<evidence type="ECO:0000256" key="1">
    <source>
        <dbReference type="ARBA" id="ARBA00022679"/>
    </source>
</evidence>
<dbReference type="Pfam" id="PF00069">
    <property type="entry name" value="Pkinase"/>
    <property type="match status" value="1"/>
</dbReference>
<dbReference type="PROSITE" id="PS50011">
    <property type="entry name" value="PROTEIN_KINASE_DOM"/>
    <property type="match status" value="1"/>
</dbReference>
<accession>A0ABT3G6W9</accession>
<dbReference type="Proteomes" id="UP001165653">
    <property type="component" value="Unassembled WGS sequence"/>
</dbReference>
<keyword evidence="7" id="KW-1185">Reference proteome</keyword>
<dbReference type="PANTHER" id="PTHR43289:SF6">
    <property type="entry name" value="SERINE_THREONINE-PROTEIN KINASE NEKL-3"/>
    <property type="match status" value="1"/>
</dbReference>
<name>A0ABT3G6W9_9BACT</name>
<evidence type="ECO:0000313" key="6">
    <source>
        <dbReference type="EMBL" id="MCW1915592.1"/>
    </source>
</evidence>
<dbReference type="GO" id="GO:0016301">
    <property type="term" value="F:kinase activity"/>
    <property type="evidence" value="ECO:0007669"/>
    <property type="project" value="UniProtKB-KW"/>
</dbReference>
<keyword evidence="3 6" id="KW-0418">Kinase</keyword>
<evidence type="ECO:0000256" key="3">
    <source>
        <dbReference type="ARBA" id="ARBA00022777"/>
    </source>
</evidence>
<gene>
    <name evidence="6" type="ORF">OJ996_18550</name>
</gene>
<keyword evidence="2" id="KW-0547">Nucleotide-binding</keyword>
<feature type="domain" description="Protein kinase" evidence="5">
    <location>
        <begin position="9"/>
        <end position="287"/>
    </location>
</feature>
<sequence length="847" mass="93499">MQPPEVNSLEVFGPVGAGACGRVYRARDASGEMVAVKVFDAAAVNRALLEEMALRAEDPSWPEGLLPERAADYRGKQIIRITKFLGDEVGEAWIPRSLQHRLDRFPGENSWSTVLEILRALAALHERQVAHGNLKPGNIFFDETGKVVLTDWALGNMPGIQSLEYTDAILYQPPTQLRAPDGYLREKGYRWDVFAFSVLAFRLLTGAFPRCTATFDQVAPEPGKTRRDGIAANLKSVAKSIEAKPEVVWPDAPANALEKVYREVLDRCLALDDSLRPANAGAVLALFQVADRELAAEQQRDAVLDQHRRARRGTWRANVAAGVLAGGVAILSILYQMKRSEVSAEEAGRRGDIQRLEGLLAEAAGSRSGMETELAATKKASESERRELQYEKDRWLARLEASQATADHLFTWAMEKGHRKLPPLDGREVRLKRLEGYFQDFIIRNADVPELKEERARARLQLAEVSLAKGDSKLATERLAEALASTGDLPSGPDLELRLATDRLLLALLLQARNDETAPSAFATARRALEAVPQAEVDADRVQELLAILDINESNLMVATGRDAEAYERLQRATKVLNDLVDQRPDHVILRSELASCYLASATILDGIGQMGDAREARGMAAEDLLAMLKDDPGNLELRLELAGCYGAIAEAAMDSADVAGAESMSGAAVKILEDLLVKLPENTKVRARLAAQRGLMSGILRDRGNLSQAHQLMDEGLQFVEGAAVADAADHFVRYRYAILLWQKGRLVGFEEQFEKEIELETRAAEILRKLVDSDYGLLRAEQVKRTLGLVLADLGLAAQRGNRMELARAAYGESVATWSILCRERPQSQEYEEYLARCQERLDGL</sequence>
<dbReference type="Gene3D" id="1.10.510.10">
    <property type="entry name" value="Transferase(Phosphotransferase) domain 1"/>
    <property type="match status" value="1"/>
</dbReference>
<dbReference type="Gene3D" id="1.25.40.10">
    <property type="entry name" value="Tetratricopeptide repeat domain"/>
    <property type="match status" value="1"/>
</dbReference>
<dbReference type="RefSeq" id="WP_264515144.1">
    <property type="nucleotide sequence ID" value="NZ_JAPDDR010000010.1"/>
</dbReference>
<evidence type="ECO:0000256" key="4">
    <source>
        <dbReference type="ARBA" id="ARBA00022840"/>
    </source>
</evidence>
<proteinExistence type="predicted"/>
<keyword evidence="1" id="KW-0808">Transferase</keyword>
<dbReference type="EMBL" id="JAPDDR010000010">
    <property type="protein sequence ID" value="MCW1915592.1"/>
    <property type="molecule type" value="Genomic_DNA"/>
</dbReference>
<evidence type="ECO:0000313" key="7">
    <source>
        <dbReference type="Proteomes" id="UP001165653"/>
    </source>
</evidence>
<keyword evidence="4" id="KW-0067">ATP-binding</keyword>
<evidence type="ECO:0000259" key="5">
    <source>
        <dbReference type="PROSITE" id="PS50011"/>
    </source>
</evidence>
<dbReference type="InterPro" id="IPR000719">
    <property type="entry name" value="Prot_kinase_dom"/>
</dbReference>
<evidence type="ECO:0000256" key="2">
    <source>
        <dbReference type="ARBA" id="ARBA00022741"/>
    </source>
</evidence>
<dbReference type="InterPro" id="IPR011009">
    <property type="entry name" value="Kinase-like_dom_sf"/>
</dbReference>
<dbReference type="SMART" id="SM00220">
    <property type="entry name" value="S_TKc"/>
    <property type="match status" value="1"/>
</dbReference>
<dbReference type="SUPFAM" id="SSF56112">
    <property type="entry name" value="Protein kinase-like (PK-like)"/>
    <property type="match status" value="1"/>
</dbReference>
<comment type="caution">
    <text evidence="6">The sequence shown here is derived from an EMBL/GenBank/DDBJ whole genome shotgun (WGS) entry which is preliminary data.</text>
</comment>
<dbReference type="SUPFAM" id="SSF48452">
    <property type="entry name" value="TPR-like"/>
    <property type="match status" value="1"/>
</dbReference>
<dbReference type="PANTHER" id="PTHR43289">
    <property type="entry name" value="MITOGEN-ACTIVATED PROTEIN KINASE KINASE KINASE 20-RELATED"/>
    <property type="match status" value="1"/>
</dbReference>
<protein>
    <submittedName>
        <fullName evidence="6">Protein kinase</fullName>
    </submittedName>
</protein>
<organism evidence="6 7">
    <name type="scientific">Luteolibacter rhizosphaerae</name>
    <dbReference type="NCBI Taxonomy" id="2989719"/>
    <lineage>
        <taxon>Bacteria</taxon>
        <taxon>Pseudomonadati</taxon>
        <taxon>Verrucomicrobiota</taxon>
        <taxon>Verrucomicrobiia</taxon>
        <taxon>Verrucomicrobiales</taxon>
        <taxon>Verrucomicrobiaceae</taxon>
        <taxon>Luteolibacter</taxon>
    </lineage>
</organism>